<dbReference type="OrthoDB" id="9798081at2"/>
<gene>
    <name evidence="1" type="ORF">EDM56_04840</name>
</gene>
<evidence type="ECO:0000313" key="1">
    <source>
        <dbReference type="EMBL" id="RNB91373.1"/>
    </source>
</evidence>
<comment type="caution">
    <text evidence="1">The sequence shown here is derived from an EMBL/GenBank/DDBJ whole genome shotgun (WGS) entry which is preliminary data.</text>
</comment>
<dbReference type="RefSeq" id="WP_122916765.1">
    <property type="nucleotide sequence ID" value="NZ_RHHQ01000005.1"/>
</dbReference>
<organism evidence="1 2">
    <name type="scientific">Brevibacillus fluminis</name>
    <dbReference type="NCBI Taxonomy" id="511487"/>
    <lineage>
        <taxon>Bacteria</taxon>
        <taxon>Bacillati</taxon>
        <taxon>Bacillota</taxon>
        <taxon>Bacilli</taxon>
        <taxon>Bacillales</taxon>
        <taxon>Paenibacillaceae</taxon>
        <taxon>Brevibacillus</taxon>
    </lineage>
</organism>
<dbReference type="Proteomes" id="UP000271031">
    <property type="component" value="Unassembled WGS sequence"/>
</dbReference>
<protein>
    <submittedName>
        <fullName evidence="1">DUF4440 domain-containing protein</fullName>
    </submittedName>
</protein>
<reference evidence="1 2" key="1">
    <citation type="submission" date="2018-10" db="EMBL/GenBank/DDBJ databases">
        <title>Phylogenomics of Brevibacillus.</title>
        <authorList>
            <person name="Dunlap C."/>
        </authorList>
    </citation>
    <scope>NUCLEOTIDE SEQUENCE [LARGE SCALE GENOMIC DNA]</scope>
    <source>
        <strain evidence="1 2">JCM 15716</strain>
    </source>
</reference>
<accession>A0A3M8DT66</accession>
<proteinExistence type="predicted"/>
<dbReference type="EMBL" id="RHHQ01000005">
    <property type="protein sequence ID" value="RNB91373.1"/>
    <property type="molecule type" value="Genomic_DNA"/>
</dbReference>
<dbReference type="SUPFAM" id="SSF54427">
    <property type="entry name" value="NTF2-like"/>
    <property type="match status" value="1"/>
</dbReference>
<name>A0A3M8DT66_9BACL</name>
<dbReference type="AlphaFoldDB" id="A0A3M8DT66"/>
<sequence>MDRQHALLTGHQQDAKAIQQIESLTAAFFRAFTNKGMEPPVETICQLFVPGGIVIRNTTGTPDIYSLREFIEPRKELLMSGTLTDFEEEELDSRTEIFGNIAHRFSLYRKAGIQNGAAFEAKGMKTLQFVSTPEGWKLCSVAWDDEREGLAVPE</sequence>
<dbReference type="InterPro" id="IPR032710">
    <property type="entry name" value="NTF2-like_dom_sf"/>
</dbReference>
<evidence type="ECO:0000313" key="2">
    <source>
        <dbReference type="Proteomes" id="UP000271031"/>
    </source>
</evidence>
<keyword evidence="2" id="KW-1185">Reference proteome</keyword>